<organism evidence="1 2">
    <name type="scientific">Iodobacter arcticus</name>
    <dbReference type="NCBI Taxonomy" id="590593"/>
    <lineage>
        <taxon>Bacteria</taxon>
        <taxon>Pseudomonadati</taxon>
        <taxon>Pseudomonadota</taxon>
        <taxon>Betaproteobacteria</taxon>
        <taxon>Neisseriales</taxon>
        <taxon>Chitinibacteraceae</taxon>
        <taxon>Iodobacter</taxon>
    </lineage>
</organism>
<comment type="caution">
    <text evidence="1">The sequence shown here is derived from an EMBL/GenBank/DDBJ whole genome shotgun (WGS) entry which is preliminary data.</text>
</comment>
<keyword evidence="2" id="KW-1185">Reference proteome</keyword>
<dbReference type="PANTHER" id="PTHR40455:SF1">
    <property type="entry name" value="ANTITOXIN HIGA"/>
    <property type="match status" value="1"/>
</dbReference>
<sequence length="128" mass="14183">MNIRPIHSDADYRTTLTEVSRLVDLDPPLGSPDGDKLEILATLLEAYEAEQYPASLPDPVEAIQSIMEAQGLRPVDMTAYFGSASKASEVLNRSRRLSLAMIRKLHQGLGLPLAILIQDSRLTRILDR</sequence>
<evidence type="ECO:0000313" key="2">
    <source>
        <dbReference type="Proteomes" id="UP001596473"/>
    </source>
</evidence>
<dbReference type="PANTHER" id="PTHR40455">
    <property type="entry name" value="ANTITOXIN HIGA"/>
    <property type="match status" value="1"/>
</dbReference>
<accession>A0ABW2R1B2</accession>
<proteinExistence type="predicted"/>
<dbReference type="RefSeq" id="WP_380189246.1">
    <property type="nucleotide sequence ID" value="NZ_JBHTBQ010000044.1"/>
</dbReference>
<evidence type="ECO:0000313" key="1">
    <source>
        <dbReference type="EMBL" id="MFC7421713.1"/>
    </source>
</evidence>
<dbReference type="InterPro" id="IPR039060">
    <property type="entry name" value="Antitox_HigA"/>
</dbReference>
<dbReference type="Proteomes" id="UP001596473">
    <property type="component" value="Unassembled WGS sequence"/>
</dbReference>
<reference evidence="2" key="1">
    <citation type="journal article" date="2019" name="Int. J. Syst. Evol. Microbiol.">
        <title>The Global Catalogue of Microorganisms (GCM) 10K type strain sequencing project: providing services to taxonomists for standard genome sequencing and annotation.</title>
        <authorList>
            <consortium name="The Broad Institute Genomics Platform"/>
            <consortium name="The Broad Institute Genome Sequencing Center for Infectious Disease"/>
            <person name="Wu L."/>
            <person name="Ma J."/>
        </authorList>
    </citation>
    <scope>NUCLEOTIDE SEQUENCE [LARGE SCALE GENOMIC DNA]</scope>
    <source>
        <strain evidence="2">CCUG 62945</strain>
    </source>
</reference>
<dbReference type="EMBL" id="JBHTBQ010000044">
    <property type="protein sequence ID" value="MFC7421713.1"/>
    <property type="molecule type" value="Genomic_DNA"/>
</dbReference>
<gene>
    <name evidence="1" type="ORF">ACFQNF_17770</name>
</gene>
<protein>
    <submittedName>
        <fullName evidence="1">Type II toxin-antitoxin system HigA family antitoxin</fullName>
    </submittedName>
</protein>
<name>A0ABW2R1B2_9NEIS</name>